<keyword evidence="3" id="KW-1185">Reference proteome</keyword>
<sequence length="77" mass="8335">MVERTVAPPRRPQEVQTTVSAKVSNHVNGSEVEVSTSGRELTVRVREGGGCCEAFALLSVPQARLIARNILEFVGDE</sequence>
<organism evidence="2 3">
    <name type="scientific">Thioclava litoralis</name>
    <dbReference type="NCBI Taxonomy" id="3076557"/>
    <lineage>
        <taxon>Bacteria</taxon>
        <taxon>Pseudomonadati</taxon>
        <taxon>Pseudomonadota</taxon>
        <taxon>Alphaproteobacteria</taxon>
        <taxon>Rhodobacterales</taxon>
        <taxon>Paracoccaceae</taxon>
        <taxon>Thioclava</taxon>
    </lineage>
</organism>
<dbReference type="Proteomes" id="UP001623290">
    <property type="component" value="Chromosome"/>
</dbReference>
<dbReference type="RefSeq" id="WP_406720414.1">
    <property type="nucleotide sequence ID" value="NZ_CP135443.1"/>
</dbReference>
<reference evidence="2 3" key="1">
    <citation type="submission" date="2023-09" db="EMBL/GenBank/DDBJ databases">
        <title>Thioclava shenzhenensis sp. nov., a multidrug resistant bacteria-antagonizing species isolated from coastal seawater.</title>
        <authorList>
            <person name="Long M."/>
        </authorList>
    </citation>
    <scope>NUCLEOTIDE SEQUENCE [LARGE SCALE GENOMIC DNA]</scope>
    <source>
        <strain evidence="2 3">FTW29</strain>
    </source>
</reference>
<evidence type="ECO:0008006" key="4">
    <source>
        <dbReference type="Google" id="ProtNLM"/>
    </source>
</evidence>
<evidence type="ECO:0000313" key="2">
    <source>
        <dbReference type="EMBL" id="WRY32938.1"/>
    </source>
</evidence>
<gene>
    <name evidence="2" type="ORF">RPE78_09535</name>
</gene>
<evidence type="ECO:0000313" key="3">
    <source>
        <dbReference type="Proteomes" id="UP001623290"/>
    </source>
</evidence>
<proteinExistence type="predicted"/>
<accession>A0ABZ1DWS9</accession>
<dbReference type="EMBL" id="CP135443">
    <property type="protein sequence ID" value="WRY32938.1"/>
    <property type="molecule type" value="Genomic_DNA"/>
</dbReference>
<protein>
    <recommendedName>
        <fullName evidence="4">NIF system FeS cluster assembly NifU N-terminal domain-containing protein</fullName>
    </recommendedName>
</protein>
<name>A0ABZ1DWS9_9RHOB</name>
<feature type="region of interest" description="Disordered" evidence="1">
    <location>
        <begin position="1"/>
        <end position="20"/>
    </location>
</feature>
<evidence type="ECO:0000256" key="1">
    <source>
        <dbReference type="SAM" id="MobiDB-lite"/>
    </source>
</evidence>